<reference evidence="3" key="1">
    <citation type="submission" date="2018-01" db="EMBL/GenBank/DDBJ databases">
        <title>An insight into the sialome of Amazonian anophelines.</title>
        <authorList>
            <person name="Ribeiro J.M."/>
            <person name="Scarpassa V."/>
            <person name="Calvo E."/>
        </authorList>
    </citation>
    <scope>NUCLEOTIDE SEQUENCE</scope>
</reference>
<evidence type="ECO:0000256" key="2">
    <source>
        <dbReference type="SAM" id="SignalP"/>
    </source>
</evidence>
<feature type="region of interest" description="Disordered" evidence="1">
    <location>
        <begin position="50"/>
        <end position="69"/>
    </location>
</feature>
<protein>
    <submittedName>
        <fullName evidence="3">Putative secreted protein</fullName>
    </submittedName>
</protein>
<feature type="signal peptide" evidence="2">
    <location>
        <begin position="1"/>
        <end position="18"/>
    </location>
</feature>
<proteinExistence type="predicted"/>
<keyword evidence="2" id="KW-0732">Signal</keyword>
<dbReference type="EMBL" id="GGFL01010254">
    <property type="protein sequence ID" value="MBW74432.1"/>
    <property type="molecule type" value="Transcribed_RNA"/>
</dbReference>
<evidence type="ECO:0000256" key="1">
    <source>
        <dbReference type="SAM" id="MobiDB-lite"/>
    </source>
</evidence>
<evidence type="ECO:0000313" key="3">
    <source>
        <dbReference type="EMBL" id="MBW74432.1"/>
    </source>
</evidence>
<feature type="chain" id="PRO_5014895517" evidence="2">
    <location>
        <begin position="19"/>
        <end position="103"/>
    </location>
</feature>
<sequence>MSLALVLALALAISSSLSVSPTPKGCRAPVCSMHTHRGWPIAAAQRGIGRLQGKGARKRPATTTPPLSRSAAATATCMRVFAPLCGRHRHRRRRRRQLAVKLH</sequence>
<accession>A0A2M4DA20</accession>
<organism evidence="3">
    <name type="scientific">Anopheles darlingi</name>
    <name type="common">Mosquito</name>
    <dbReference type="NCBI Taxonomy" id="43151"/>
    <lineage>
        <taxon>Eukaryota</taxon>
        <taxon>Metazoa</taxon>
        <taxon>Ecdysozoa</taxon>
        <taxon>Arthropoda</taxon>
        <taxon>Hexapoda</taxon>
        <taxon>Insecta</taxon>
        <taxon>Pterygota</taxon>
        <taxon>Neoptera</taxon>
        <taxon>Endopterygota</taxon>
        <taxon>Diptera</taxon>
        <taxon>Nematocera</taxon>
        <taxon>Culicoidea</taxon>
        <taxon>Culicidae</taxon>
        <taxon>Anophelinae</taxon>
        <taxon>Anopheles</taxon>
    </lineage>
</organism>
<name>A0A2M4DA20_ANODA</name>
<dbReference type="AlphaFoldDB" id="A0A2M4DA20"/>